<dbReference type="AlphaFoldDB" id="A0A8H5ZQB6"/>
<name>A0A8H5ZQB6_COCSA</name>
<reference evidence="1" key="1">
    <citation type="submission" date="2019-11" db="EMBL/GenBank/DDBJ databases">
        <title>Bipolaris sorokiniana Genome sequencing.</title>
        <authorList>
            <person name="Wang H."/>
        </authorList>
    </citation>
    <scope>NUCLEOTIDE SEQUENCE</scope>
</reference>
<comment type="caution">
    <text evidence="1">The sequence shown here is derived from an EMBL/GenBank/DDBJ whole genome shotgun (WGS) entry which is preliminary data.</text>
</comment>
<protein>
    <submittedName>
        <fullName evidence="1">Uncharacterized protein</fullName>
    </submittedName>
</protein>
<dbReference type="EMBL" id="WNKQ01000004">
    <property type="protein sequence ID" value="KAF5852290.1"/>
    <property type="molecule type" value="Genomic_DNA"/>
</dbReference>
<proteinExistence type="predicted"/>
<accession>A0A8H5ZQB6</accession>
<evidence type="ECO:0000313" key="1">
    <source>
        <dbReference type="EMBL" id="KAF5852290.1"/>
    </source>
</evidence>
<gene>
    <name evidence="1" type="ORF">GGP41_001007</name>
</gene>
<evidence type="ECO:0000313" key="2">
    <source>
        <dbReference type="Proteomes" id="UP000624244"/>
    </source>
</evidence>
<organism evidence="1 2">
    <name type="scientific">Cochliobolus sativus</name>
    <name type="common">Common root rot and spot blotch fungus</name>
    <name type="synonym">Bipolaris sorokiniana</name>
    <dbReference type="NCBI Taxonomy" id="45130"/>
    <lineage>
        <taxon>Eukaryota</taxon>
        <taxon>Fungi</taxon>
        <taxon>Dikarya</taxon>
        <taxon>Ascomycota</taxon>
        <taxon>Pezizomycotina</taxon>
        <taxon>Dothideomycetes</taxon>
        <taxon>Pleosporomycetidae</taxon>
        <taxon>Pleosporales</taxon>
        <taxon>Pleosporineae</taxon>
        <taxon>Pleosporaceae</taxon>
        <taxon>Bipolaris</taxon>
    </lineage>
</organism>
<sequence length="78" mass="9352">MVLLKLMYVYYSRSRCTTNLIGCNHLRMAININESTLYKQLLKRSIPSNCLSDPWWRRVRPSRGDSTVPYFDCWLYSR</sequence>
<dbReference type="Proteomes" id="UP000624244">
    <property type="component" value="Unassembled WGS sequence"/>
</dbReference>